<proteinExistence type="predicted"/>
<feature type="transmembrane region" description="Helical" evidence="1">
    <location>
        <begin position="348"/>
        <end position="367"/>
    </location>
</feature>
<keyword evidence="3" id="KW-1185">Reference proteome</keyword>
<reference evidence="2 3" key="1">
    <citation type="journal article" date="2013" name="Genome Announc.">
        <title>Draft Genome Sequence of the Lignocellulose Decomposer Thermobifida fusca Strain TM51.</title>
        <authorList>
            <person name="Toth A."/>
            <person name="Barna T."/>
            <person name="Nagy I."/>
            <person name="Horvath B."/>
            <person name="Nagy I."/>
            <person name="Tancsics A."/>
            <person name="Kriszt B."/>
            <person name="Baka E."/>
            <person name="Fekete C."/>
            <person name="Kukolya J."/>
        </authorList>
    </citation>
    <scope>NUCLEOTIDE SEQUENCE [LARGE SCALE GENOMIC DNA]</scope>
    <source>
        <strain evidence="2 3">TM51</strain>
    </source>
</reference>
<keyword evidence="1" id="KW-0472">Membrane</keyword>
<evidence type="ECO:0000313" key="3">
    <source>
        <dbReference type="Proteomes" id="UP000014184"/>
    </source>
</evidence>
<keyword evidence="1" id="KW-1133">Transmembrane helix</keyword>
<feature type="transmembrane region" description="Helical" evidence="1">
    <location>
        <begin position="388"/>
        <end position="409"/>
    </location>
</feature>
<keyword evidence="1" id="KW-0812">Transmembrane</keyword>
<dbReference type="RefSeq" id="WP_011292892.1">
    <property type="nucleotide sequence ID" value="NZ_AOSG01000071.1"/>
</dbReference>
<accession>A0A9P2T823</accession>
<dbReference type="Proteomes" id="UP000014184">
    <property type="component" value="Unassembled WGS sequence"/>
</dbReference>
<dbReference type="AlphaFoldDB" id="A0A9P2T823"/>
<feature type="transmembrane region" description="Helical" evidence="1">
    <location>
        <begin position="206"/>
        <end position="226"/>
    </location>
</feature>
<name>A0A9P2T823_THEFU</name>
<evidence type="ECO:0000313" key="2">
    <source>
        <dbReference type="EMBL" id="EOR70496.1"/>
    </source>
</evidence>
<feature type="transmembrane region" description="Helical" evidence="1">
    <location>
        <begin position="279"/>
        <end position="297"/>
    </location>
</feature>
<comment type="caution">
    <text evidence="2">The sequence shown here is derived from an EMBL/GenBank/DDBJ whole genome shotgun (WGS) entry which is preliminary data.</text>
</comment>
<feature type="transmembrane region" description="Helical" evidence="1">
    <location>
        <begin position="144"/>
        <end position="163"/>
    </location>
</feature>
<evidence type="ECO:0000256" key="1">
    <source>
        <dbReference type="SAM" id="Phobius"/>
    </source>
</evidence>
<sequence>MPATDPARPSPRQRRAAFSCFLHRWGPAGIGLAAGAAVLGPALGPGYVLRYDMVFVPNAPLSPAALGWGDGFPRAVPSDAVAALLGMVLPGDVVQTLLLLTVFVLGAAGAARLVPGPGLAARSAAALAYVWNPFLAERLLLGQWALLLGYAGLPWVVAAAARYRGPRDLPRVGAALVPAAIGGFSSAVLSALVALPIALLRPWRRAIAASAAVLGCLAVAALPWLVPALASAATTDPAAVDVFAVRADTPLGTVASLLSLGGIWNARAVPPGFAEPVGAVGRLVLSLVALTGWGWLLRRGPQPGFQAGLTAAAAAGLLVALAGTVEAGRGVLRALIDLWPGFGPLRDGHLYLAPLALLQAVGLAGAVQWWGQSGGRGTARGSRAATRLLAGCALLAPVVLLPGLAWGAWGTLRPVDYPHEWVTVQRLVNEDPHEGALLSLPWSAYRGFPTGKDAATVVLDPAIKMVDRPVVWNDALRVRDGEQLRVVAGEDPRAQRIAPLMGDDGLPRDTPDLAQRLAAEGVRYVLVDRTNVPEGSSLGFAHTGFTAVHDGPLLLLLKVTD</sequence>
<organism evidence="2 3">
    <name type="scientific">Thermobifida fusca TM51</name>
    <dbReference type="NCBI Taxonomy" id="1169414"/>
    <lineage>
        <taxon>Bacteria</taxon>
        <taxon>Bacillati</taxon>
        <taxon>Actinomycetota</taxon>
        <taxon>Actinomycetes</taxon>
        <taxon>Streptosporangiales</taxon>
        <taxon>Nocardiopsidaceae</taxon>
        <taxon>Thermobifida</taxon>
    </lineage>
</organism>
<evidence type="ECO:0008006" key="4">
    <source>
        <dbReference type="Google" id="ProtNLM"/>
    </source>
</evidence>
<protein>
    <recommendedName>
        <fullName evidence="4">Transmembrane protein</fullName>
    </recommendedName>
</protein>
<dbReference type="EMBL" id="AOSG01000071">
    <property type="protein sequence ID" value="EOR70496.1"/>
    <property type="molecule type" value="Genomic_DNA"/>
</dbReference>
<feature type="transmembrane region" description="Helical" evidence="1">
    <location>
        <begin position="21"/>
        <end position="43"/>
    </location>
</feature>
<feature type="transmembrane region" description="Helical" evidence="1">
    <location>
        <begin position="175"/>
        <end position="199"/>
    </location>
</feature>
<gene>
    <name evidence="2" type="ORF">TM51_12683</name>
</gene>
<feature type="transmembrane region" description="Helical" evidence="1">
    <location>
        <begin position="93"/>
        <end position="114"/>
    </location>
</feature>
<feature type="transmembrane region" description="Helical" evidence="1">
    <location>
        <begin position="309"/>
        <end position="328"/>
    </location>
</feature>